<keyword evidence="8" id="KW-0832">Ubl conjugation</keyword>
<evidence type="ECO:0000313" key="13">
    <source>
        <dbReference type="EMBL" id="KXN66513.1"/>
    </source>
</evidence>
<feature type="domain" description="C2H2-type" evidence="12">
    <location>
        <begin position="1"/>
        <end position="29"/>
    </location>
</feature>
<organism evidence="13 14">
    <name type="scientific">Conidiobolus coronatus (strain ATCC 28846 / CBS 209.66 / NRRL 28638)</name>
    <name type="common">Delacroixia coronata</name>
    <dbReference type="NCBI Taxonomy" id="796925"/>
    <lineage>
        <taxon>Eukaryota</taxon>
        <taxon>Fungi</taxon>
        <taxon>Fungi incertae sedis</taxon>
        <taxon>Zoopagomycota</taxon>
        <taxon>Entomophthoromycotina</taxon>
        <taxon>Entomophthoromycetes</taxon>
        <taxon>Entomophthorales</taxon>
        <taxon>Ancylistaceae</taxon>
        <taxon>Conidiobolus</taxon>
    </lineage>
</organism>
<comment type="subcellular location">
    <subcellularLocation>
        <location evidence="1">Nucleus</location>
        <location evidence="1">Nucleolus</location>
    </subcellularLocation>
    <subcellularLocation>
        <location evidence="2">Nucleus</location>
        <location evidence="2">Nucleoplasm</location>
    </subcellularLocation>
</comment>
<evidence type="ECO:0000256" key="8">
    <source>
        <dbReference type="ARBA" id="ARBA00022843"/>
    </source>
</evidence>
<dbReference type="InterPro" id="IPR036236">
    <property type="entry name" value="Znf_C2H2_sf"/>
</dbReference>
<dbReference type="PANTHER" id="PTHR40626">
    <property type="entry name" value="MIP31509P"/>
    <property type="match status" value="1"/>
</dbReference>
<dbReference type="Pfam" id="PF00096">
    <property type="entry name" value="zf-C2H2"/>
    <property type="match status" value="3"/>
</dbReference>
<evidence type="ECO:0000256" key="2">
    <source>
        <dbReference type="ARBA" id="ARBA00004642"/>
    </source>
</evidence>
<dbReference type="OrthoDB" id="654211at2759"/>
<dbReference type="InterPro" id="IPR013087">
    <property type="entry name" value="Znf_C2H2_type"/>
</dbReference>
<dbReference type="PANTHER" id="PTHR40626:SF11">
    <property type="entry name" value="ZINC FINGER PROTEIN YPR022C"/>
    <property type="match status" value="1"/>
</dbReference>
<evidence type="ECO:0000256" key="4">
    <source>
        <dbReference type="ARBA" id="ARBA00022723"/>
    </source>
</evidence>
<reference evidence="13 14" key="1">
    <citation type="journal article" date="2015" name="Genome Biol. Evol.">
        <title>Phylogenomic analyses indicate that early fungi evolved digesting cell walls of algal ancestors of land plants.</title>
        <authorList>
            <person name="Chang Y."/>
            <person name="Wang S."/>
            <person name="Sekimoto S."/>
            <person name="Aerts A.L."/>
            <person name="Choi C."/>
            <person name="Clum A."/>
            <person name="LaButti K.M."/>
            <person name="Lindquist E.A."/>
            <person name="Yee Ngan C."/>
            <person name="Ohm R.A."/>
            <person name="Salamov A.A."/>
            <person name="Grigoriev I.V."/>
            <person name="Spatafora J.W."/>
            <person name="Berbee M.L."/>
        </authorList>
    </citation>
    <scope>NUCLEOTIDE SEQUENCE [LARGE SCALE GENOMIC DNA]</scope>
    <source>
        <strain evidence="13 14">NRRL 28638</strain>
    </source>
</reference>
<evidence type="ECO:0000256" key="1">
    <source>
        <dbReference type="ARBA" id="ARBA00004604"/>
    </source>
</evidence>
<dbReference type="OMA" id="HARTHFT"/>
<evidence type="ECO:0000256" key="3">
    <source>
        <dbReference type="ARBA" id="ARBA00022499"/>
    </source>
</evidence>
<evidence type="ECO:0000259" key="12">
    <source>
        <dbReference type="PROSITE" id="PS50157"/>
    </source>
</evidence>
<dbReference type="FunFam" id="3.30.160.60:FF:000063">
    <property type="entry name" value="Wilms tumor 1-KTS isoform"/>
    <property type="match status" value="1"/>
</dbReference>
<feature type="domain" description="C2H2-type" evidence="12">
    <location>
        <begin position="30"/>
        <end position="59"/>
    </location>
</feature>
<gene>
    <name evidence="13" type="ORF">CONCODRAFT_21714</name>
</gene>
<protein>
    <recommendedName>
        <fullName evidence="10">Wilms tumor protein homolog</fullName>
    </recommendedName>
</protein>
<dbReference type="SUPFAM" id="SSF57667">
    <property type="entry name" value="beta-beta-alpha zinc fingers"/>
    <property type="match status" value="2"/>
</dbReference>
<dbReference type="GO" id="GO:0008270">
    <property type="term" value="F:zinc ion binding"/>
    <property type="evidence" value="ECO:0007669"/>
    <property type="project" value="UniProtKB-KW"/>
</dbReference>
<dbReference type="SMART" id="SM00355">
    <property type="entry name" value="ZnF_C2H2"/>
    <property type="match status" value="3"/>
</dbReference>
<dbReference type="GO" id="GO:0000785">
    <property type="term" value="C:chromatin"/>
    <property type="evidence" value="ECO:0007669"/>
    <property type="project" value="TreeGrafter"/>
</dbReference>
<dbReference type="PROSITE" id="PS00028">
    <property type="entry name" value="ZINC_FINGER_C2H2_1"/>
    <property type="match status" value="2"/>
</dbReference>
<keyword evidence="7" id="KW-0862">Zinc</keyword>
<dbReference type="GO" id="GO:0000978">
    <property type="term" value="F:RNA polymerase II cis-regulatory region sequence-specific DNA binding"/>
    <property type="evidence" value="ECO:0007669"/>
    <property type="project" value="InterPro"/>
</dbReference>
<dbReference type="GO" id="GO:0005654">
    <property type="term" value="C:nucleoplasm"/>
    <property type="evidence" value="ECO:0007669"/>
    <property type="project" value="UniProtKB-SubCell"/>
</dbReference>
<keyword evidence="5" id="KW-0677">Repeat</keyword>
<sequence length="80" mass="9409">CSAPDCHWKFKRHEHLKRHIATTHAKKRPFHCPVDGCMKSFSRSDNFSRHGRVHTMERPFSCTFPGCLKTFSRSDNLNQH</sequence>
<evidence type="ECO:0000313" key="14">
    <source>
        <dbReference type="Proteomes" id="UP000070444"/>
    </source>
</evidence>
<evidence type="ECO:0000256" key="10">
    <source>
        <dbReference type="ARBA" id="ARBA00069242"/>
    </source>
</evidence>
<dbReference type="EMBL" id="KQ964716">
    <property type="protein sequence ID" value="KXN66513.1"/>
    <property type="molecule type" value="Genomic_DNA"/>
</dbReference>
<evidence type="ECO:0000256" key="11">
    <source>
        <dbReference type="PROSITE-ProRule" id="PRU00042"/>
    </source>
</evidence>
<dbReference type="GO" id="GO:0005730">
    <property type="term" value="C:nucleolus"/>
    <property type="evidence" value="ECO:0007669"/>
    <property type="project" value="UniProtKB-SubCell"/>
</dbReference>
<evidence type="ECO:0000256" key="5">
    <source>
        <dbReference type="ARBA" id="ARBA00022737"/>
    </source>
</evidence>
<evidence type="ECO:0000256" key="7">
    <source>
        <dbReference type="ARBA" id="ARBA00022833"/>
    </source>
</evidence>
<dbReference type="Gene3D" id="3.30.160.60">
    <property type="entry name" value="Classic Zinc Finger"/>
    <property type="match status" value="2"/>
</dbReference>
<keyword evidence="4" id="KW-0479">Metal-binding</keyword>
<dbReference type="Proteomes" id="UP000070444">
    <property type="component" value="Unassembled WGS sequence"/>
</dbReference>
<dbReference type="GO" id="GO:0000981">
    <property type="term" value="F:DNA-binding transcription factor activity, RNA polymerase II-specific"/>
    <property type="evidence" value="ECO:0007669"/>
    <property type="project" value="InterPro"/>
</dbReference>
<dbReference type="PROSITE" id="PS50157">
    <property type="entry name" value="ZINC_FINGER_C2H2_2"/>
    <property type="match status" value="3"/>
</dbReference>
<keyword evidence="14" id="KW-1185">Reference proteome</keyword>
<proteinExistence type="predicted"/>
<accession>A0A137NUM8</accession>
<evidence type="ECO:0000256" key="6">
    <source>
        <dbReference type="ARBA" id="ARBA00022771"/>
    </source>
</evidence>
<feature type="non-terminal residue" evidence="13">
    <location>
        <position position="80"/>
    </location>
</feature>
<keyword evidence="3" id="KW-1017">Isopeptide bond</keyword>
<keyword evidence="6 11" id="KW-0863">Zinc-finger</keyword>
<feature type="non-terminal residue" evidence="13">
    <location>
        <position position="1"/>
    </location>
</feature>
<dbReference type="STRING" id="796925.A0A137NUM8"/>
<dbReference type="AlphaFoldDB" id="A0A137NUM8"/>
<dbReference type="InterPro" id="IPR051059">
    <property type="entry name" value="VerF-like"/>
</dbReference>
<feature type="domain" description="C2H2-type" evidence="12">
    <location>
        <begin position="60"/>
        <end position="80"/>
    </location>
</feature>
<keyword evidence="9" id="KW-0539">Nucleus</keyword>
<name>A0A137NUM8_CONC2</name>
<evidence type="ECO:0000256" key="9">
    <source>
        <dbReference type="ARBA" id="ARBA00023242"/>
    </source>
</evidence>